<dbReference type="OrthoDB" id="3684018at2"/>
<gene>
    <name evidence="2" type="ORF">SAMN05444320_105116</name>
</gene>
<keyword evidence="1" id="KW-0472">Membrane</keyword>
<sequence>MSLVPRALPGLSDPRVAQVLQPRWDRARPRLRTAAVWLPVVQCGLVLAMLVTAALGRAGGSAWWVLPVAGGLAPAVLSWALAGRSGLFDPSSWARTAFLVGGCQLLLGGVPGFAIAANASDSALRVVVIALFALMWVSTVVGCVLASQAHGTLVRPLVPELGSTWFRLSLGARFTVARADLVLASVGVEGDRIVWNAHKHRARSSGPQLSGAVGFDQLSAMWTVELPEHAPPRPWALLSDGTELLTTPGPAVVLRTPRGDQLLPVHDAATFVELVNRRIALWRADSGHRPVA</sequence>
<dbReference type="STRING" id="2017.SAMN05444320_105116"/>
<feature type="transmembrane region" description="Helical" evidence="1">
    <location>
        <begin position="61"/>
        <end position="81"/>
    </location>
</feature>
<dbReference type="RefSeq" id="WP_073484136.1">
    <property type="nucleotide sequence ID" value="NZ_FQVN01000005.1"/>
</dbReference>
<feature type="transmembrane region" description="Helical" evidence="1">
    <location>
        <begin position="123"/>
        <end position="146"/>
    </location>
</feature>
<organism evidence="2 3">
    <name type="scientific">Streptoalloteichus hindustanus</name>
    <dbReference type="NCBI Taxonomy" id="2017"/>
    <lineage>
        <taxon>Bacteria</taxon>
        <taxon>Bacillati</taxon>
        <taxon>Actinomycetota</taxon>
        <taxon>Actinomycetes</taxon>
        <taxon>Pseudonocardiales</taxon>
        <taxon>Pseudonocardiaceae</taxon>
        <taxon>Streptoalloteichus</taxon>
    </lineage>
</organism>
<dbReference type="EMBL" id="FQVN01000005">
    <property type="protein sequence ID" value="SHF82201.1"/>
    <property type="molecule type" value="Genomic_DNA"/>
</dbReference>
<keyword evidence="3" id="KW-1185">Reference proteome</keyword>
<proteinExistence type="predicted"/>
<name>A0A1M5ESW8_STRHI</name>
<dbReference type="Proteomes" id="UP000184501">
    <property type="component" value="Unassembled WGS sequence"/>
</dbReference>
<protein>
    <submittedName>
        <fullName evidence="2">Uncharacterized protein</fullName>
    </submittedName>
</protein>
<feature type="transmembrane region" description="Helical" evidence="1">
    <location>
        <begin position="34"/>
        <end position="55"/>
    </location>
</feature>
<accession>A0A1M5ESW8</accession>
<feature type="transmembrane region" description="Helical" evidence="1">
    <location>
        <begin position="93"/>
        <end position="117"/>
    </location>
</feature>
<evidence type="ECO:0000313" key="3">
    <source>
        <dbReference type="Proteomes" id="UP000184501"/>
    </source>
</evidence>
<evidence type="ECO:0000256" key="1">
    <source>
        <dbReference type="SAM" id="Phobius"/>
    </source>
</evidence>
<evidence type="ECO:0000313" key="2">
    <source>
        <dbReference type="EMBL" id="SHF82201.1"/>
    </source>
</evidence>
<reference evidence="2 3" key="1">
    <citation type="submission" date="2016-11" db="EMBL/GenBank/DDBJ databases">
        <authorList>
            <person name="Jaros S."/>
            <person name="Januszkiewicz K."/>
            <person name="Wedrychowicz H."/>
        </authorList>
    </citation>
    <scope>NUCLEOTIDE SEQUENCE [LARGE SCALE GENOMIC DNA]</scope>
    <source>
        <strain evidence="2 3">DSM 44523</strain>
    </source>
</reference>
<keyword evidence="1" id="KW-0812">Transmembrane</keyword>
<keyword evidence="1" id="KW-1133">Transmembrane helix</keyword>
<dbReference type="AlphaFoldDB" id="A0A1M5ESW8"/>